<reference evidence="1 2" key="1">
    <citation type="submission" date="2016-12" db="EMBL/GenBank/DDBJ databases">
        <title>Domibacillus antri genome sequencing.</title>
        <authorList>
            <person name="Verma A."/>
            <person name="Krishnamurthi S."/>
        </authorList>
    </citation>
    <scope>NUCLEOTIDE SEQUENCE [LARGE SCALE GENOMIC DNA]</scope>
    <source>
        <strain evidence="1 2">XD80</strain>
    </source>
</reference>
<accession>A0A1Q8Q4Q2</accession>
<comment type="caution">
    <text evidence="1">The sequence shown here is derived from an EMBL/GenBank/DDBJ whole genome shotgun (WGS) entry which is preliminary data.</text>
</comment>
<dbReference type="EMBL" id="MSDU01000022">
    <property type="protein sequence ID" value="OLN22272.1"/>
    <property type="molecule type" value="Genomic_DNA"/>
</dbReference>
<sequence length="78" mass="8864">MTTWKAIRNYFDSIIKTLIKKNIRLILNKITLLLSNFSCSAASNQSLLFHNKGPAKHPKTKPIKKRTLLATNTTPVKK</sequence>
<organism evidence="1 2">
    <name type="scientific">Domibacillus antri</name>
    <dbReference type="NCBI Taxonomy" id="1714264"/>
    <lineage>
        <taxon>Bacteria</taxon>
        <taxon>Bacillati</taxon>
        <taxon>Bacillota</taxon>
        <taxon>Bacilli</taxon>
        <taxon>Bacillales</taxon>
        <taxon>Bacillaceae</taxon>
        <taxon>Domibacillus</taxon>
    </lineage>
</organism>
<evidence type="ECO:0000313" key="1">
    <source>
        <dbReference type="EMBL" id="OLN22272.1"/>
    </source>
</evidence>
<proteinExistence type="predicted"/>
<dbReference type="Proteomes" id="UP000185568">
    <property type="component" value="Unassembled WGS sequence"/>
</dbReference>
<keyword evidence="2" id="KW-1185">Reference proteome</keyword>
<gene>
    <name evidence="1" type="ORF">BTO30_11025</name>
</gene>
<evidence type="ECO:0000313" key="2">
    <source>
        <dbReference type="Proteomes" id="UP000185568"/>
    </source>
</evidence>
<name>A0A1Q8Q4Q2_9BACI</name>
<protein>
    <submittedName>
        <fullName evidence="1">Uncharacterized protein</fullName>
    </submittedName>
</protein>
<dbReference type="AlphaFoldDB" id="A0A1Q8Q4Q2"/>